<dbReference type="AlphaFoldDB" id="A0A3B0TK85"/>
<comment type="similarity">
    <text evidence="1">Belongs to the Glu/Leu/Phe/Val dehydrogenases family.</text>
</comment>
<evidence type="ECO:0000256" key="2">
    <source>
        <dbReference type="ARBA" id="ARBA00023002"/>
    </source>
</evidence>
<reference evidence="4" key="1">
    <citation type="submission" date="2018-06" db="EMBL/GenBank/DDBJ databases">
        <authorList>
            <person name="Zhirakovskaya E."/>
        </authorList>
    </citation>
    <scope>NUCLEOTIDE SEQUENCE</scope>
</reference>
<dbReference type="GO" id="GO:0006538">
    <property type="term" value="P:L-glutamate catabolic process"/>
    <property type="evidence" value="ECO:0007669"/>
    <property type="project" value="TreeGrafter"/>
</dbReference>
<dbReference type="GO" id="GO:0005739">
    <property type="term" value="C:mitochondrion"/>
    <property type="evidence" value="ECO:0007669"/>
    <property type="project" value="TreeGrafter"/>
</dbReference>
<protein>
    <submittedName>
        <fullName evidence="4">NAD-specific glutamate dehydrogenase NADP-specific glutamate dehydrogenase</fullName>
        <ecNumber evidence="4">1.4.1.2</ecNumber>
        <ecNumber evidence="4">1.4.1.4</ecNumber>
    </submittedName>
</protein>
<dbReference type="InterPro" id="IPR006095">
    <property type="entry name" value="Glu/Leu/Phe/Val/Trp_DH"/>
</dbReference>
<sequence>MASQKSFSEQVNENFDKAAAFTGHDQGLLSQIRRCNSIYYMSFPLKKDDGSIEVIEAWRAQHSQHRLPCKGGIRYALEVSEDEVTALSALMTYKTAIVDVPFGGAKGGIKLDKSKYSDHEIERVTRRFTAELIKKNFIGPGLDVPAPDYGSSAKEMAYIADTYKALTSDTLDSLACVTGKPVTHGGIRGRTEATGRGVFYGIKN</sequence>
<dbReference type="Gene3D" id="3.40.50.10860">
    <property type="entry name" value="Leucine Dehydrogenase, chain A, domain 1"/>
    <property type="match status" value="1"/>
</dbReference>
<keyword evidence="2 4" id="KW-0560">Oxidoreductase</keyword>
<organism evidence="4">
    <name type="scientific">hydrothermal vent metagenome</name>
    <dbReference type="NCBI Taxonomy" id="652676"/>
    <lineage>
        <taxon>unclassified sequences</taxon>
        <taxon>metagenomes</taxon>
        <taxon>ecological metagenomes</taxon>
    </lineage>
</organism>
<accession>A0A3B0TK85</accession>
<evidence type="ECO:0000313" key="4">
    <source>
        <dbReference type="EMBL" id="VAW12589.1"/>
    </source>
</evidence>
<dbReference type="SUPFAM" id="SSF53223">
    <property type="entry name" value="Aminoacid dehydrogenase-like, N-terminal domain"/>
    <property type="match status" value="1"/>
</dbReference>
<dbReference type="PRINTS" id="PR00082">
    <property type="entry name" value="GLFDHDRGNASE"/>
</dbReference>
<evidence type="ECO:0000259" key="3">
    <source>
        <dbReference type="Pfam" id="PF02812"/>
    </source>
</evidence>
<dbReference type="Pfam" id="PF02812">
    <property type="entry name" value="ELFV_dehydrog_N"/>
    <property type="match status" value="1"/>
</dbReference>
<dbReference type="InterPro" id="IPR006097">
    <property type="entry name" value="Glu/Leu/Phe/Val/Trp_DH_dimer"/>
</dbReference>
<dbReference type="EC" id="1.4.1.2" evidence="4"/>
<gene>
    <name evidence="4" type="ORF">MNBD_BACTEROID05-620</name>
</gene>
<dbReference type="GO" id="GO:0004354">
    <property type="term" value="F:glutamate dehydrogenase (NADP+) activity"/>
    <property type="evidence" value="ECO:0007669"/>
    <property type="project" value="UniProtKB-EC"/>
</dbReference>
<dbReference type="PANTHER" id="PTHR11606:SF13">
    <property type="entry name" value="GLUTAMATE DEHYDROGENASE 1, MITOCHONDRIAL"/>
    <property type="match status" value="1"/>
</dbReference>
<dbReference type="EMBL" id="UOEN01000112">
    <property type="protein sequence ID" value="VAW12589.1"/>
    <property type="molecule type" value="Genomic_DNA"/>
</dbReference>
<dbReference type="EC" id="1.4.1.4" evidence="4"/>
<proteinExistence type="inferred from homology"/>
<dbReference type="GO" id="GO:0004352">
    <property type="term" value="F:glutamate dehydrogenase (NAD+) activity"/>
    <property type="evidence" value="ECO:0007669"/>
    <property type="project" value="UniProtKB-EC"/>
</dbReference>
<evidence type="ECO:0000256" key="1">
    <source>
        <dbReference type="ARBA" id="ARBA00006382"/>
    </source>
</evidence>
<name>A0A3B0TK85_9ZZZZ</name>
<dbReference type="InterPro" id="IPR046346">
    <property type="entry name" value="Aminoacid_DH-like_N_sf"/>
</dbReference>
<dbReference type="PANTHER" id="PTHR11606">
    <property type="entry name" value="GLUTAMATE DEHYDROGENASE"/>
    <property type="match status" value="1"/>
</dbReference>
<feature type="domain" description="Glutamate/phenylalanine/leucine/valine/L-tryptophan dehydrogenase dimerisation" evidence="3">
    <location>
        <begin position="38"/>
        <end position="164"/>
    </location>
</feature>
<feature type="non-terminal residue" evidence="4">
    <location>
        <position position="204"/>
    </location>
</feature>